<evidence type="ECO:0000313" key="1">
    <source>
        <dbReference type="EMBL" id="KKM01578.1"/>
    </source>
</evidence>
<name>A0A0F9JRH3_9ZZZZ</name>
<reference evidence="1" key="1">
    <citation type="journal article" date="2015" name="Nature">
        <title>Complex archaea that bridge the gap between prokaryotes and eukaryotes.</title>
        <authorList>
            <person name="Spang A."/>
            <person name="Saw J.H."/>
            <person name="Jorgensen S.L."/>
            <person name="Zaremba-Niedzwiedzka K."/>
            <person name="Martijn J."/>
            <person name="Lind A.E."/>
            <person name="van Eijk R."/>
            <person name="Schleper C."/>
            <person name="Guy L."/>
            <person name="Ettema T.J."/>
        </authorList>
    </citation>
    <scope>NUCLEOTIDE SEQUENCE</scope>
</reference>
<organism evidence="1">
    <name type="scientific">marine sediment metagenome</name>
    <dbReference type="NCBI Taxonomy" id="412755"/>
    <lineage>
        <taxon>unclassified sequences</taxon>
        <taxon>metagenomes</taxon>
        <taxon>ecological metagenomes</taxon>
    </lineage>
</organism>
<protein>
    <submittedName>
        <fullName evidence="1">Uncharacterized protein</fullName>
    </submittedName>
</protein>
<dbReference type="AlphaFoldDB" id="A0A0F9JRH3"/>
<feature type="non-terminal residue" evidence="1">
    <location>
        <position position="49"/>
    </location>
</feature>
<sequence>MEVKEIIEMLENYEPEYFKTIGIINRPGHWYDSEVWHIKDHFKRMAEKI</sequence>
<comment type="caution">
    <text evidence="1">The sequence shown here is derived from an EMBL/GenBank/DDBJ whole genome shotgun (WGS) entry which is preliminary data.</text>
</comment>
<proteinExistence type="predicted"/>
<accession>A0A0F9JRH3</accession>
<dbReference type="EMBL" id="LAZR01017159">
    <property type="protein sequence ID" value="KKM01578.1"/>
    <property type="molecule type" value="Genomic_DNA"/>
</dbReference>
<gene>
    <name evidence="1" type="ORF">LCGC14_1792970</name>
</gene>